<dbReference type="AlphaFoldDB" id="A0AAV1DRD0"/>
<evidence type="ECO:0000313" key="2">
    <source>
        <dbReference type="EMBL" id="CAI9109591.1"/>
    </source>
</evidence>
<evidence type="ECO:0000313" key="3">
    <source>
        <dbReference type="Proteomes" id="UP001161247"/>
    </source>
</evidence>
<sequence length="240" mass="27497">MAGSESQKQLFSLIRDFASEKSHGERKIINLKNRIEELRSELREANEELEDAKVRKESTEQELKGYEVELTMNQASIQTLEARIVAVQDEISEVGSDVEKLKNEGGAYRDDFIKKMMEFNACLRNLQGSVASLTDCNQAKERTRACDISSTNKTEFASNDLESKLAQIIFQTDLVEQEYQRELDVYKLAQQELTDLERKVSLMGEISTASAELRELARYPSIYCFLHTLYNCIAFSEHLE</sequence>
<gene>
    <name evidence="2" type="ORF">OLC1_LOCUS17450</name>
</gene>
<keyword evidence="1" id="KW-0175">Coiled coil</keyword>
<name>A0AAV1DRD0_OLDCO</name>
<feature type="coiled-coil region" evidence="1">
    <location>
        <begin position="21"/>
        <end position="104"/>
    </location>
</feature>
<reference evidence="2" key="1">
    <citation type="submission" date="2023-03" db="EMBL/GenBank/DDBJ databases">
        <authorList>
            <person name="Julca I."/>
        </authorList>
    </citation>
    <scope>NUCLEOTIDE SEQUENCE</scope>
</reference>
<dbReference type="Proteomes" id="UP001161247">
    <property type="component" value="Chromosome 6"/>
</dbReference>
<keyword evidence="3" id="KW-1185">Reference proteome</keyword>
<dbReference type="PANTHER" id="PTHR36001:SF2">
    <property type="entry name" value="CTAGE FAMILY PROTEIN-RELATED"/>
    <property type="match status" value="1"/>
</dbReference>
<organism evidence="2 3">
    <name type="scientific">Oldenlandia corymbosa var. corymbosa</name>
    <dbReference type="NCBI Taxonomy" id="529605"/>
    <lineage>
        <taxon>Eukaryota</taxon>
        <taxon>Viridiplantae</taxon>
        <taxon>Streptophyta</taxon>
        <taxon>Embryophyta</taxon>
        <taxon>Tracheophyta</taxon>
        <taxon>Spermatophyta</taxon>
        <taxon>Magnoliopsida</taxon>
        <taxon>eudicotyledons</taxon>
        <taxon>Gunneridae</taxon>
        <taxon>Pentapetalae</taxon>
        <taxon>asterids</taxon>
        <taxon>lamiids</taxon>
        <taxon>Gentianales</taxon>
        <taxon>Rubiaceae</taxon>
        <taxon>Rubioideae</taxon>
        <taxon>Spermacoceae</taxon>
        <taxon>Hedyotis-Oldenlandia complex</taxon>
        <taxon>Oldenlandia</taxon>
    </lineage>
</organism>
<protein>
    <submittedName>
        <fullName evidence="2">OLC1v1009435C1</fullName>
    </submittedName>
</protein>
<evidence type="ECO:0000256" key="1">
    <source>
        <dbReference type="SAM" id="Coils"/>
    </source>
</evidence>
<proteinExistence type="predicted"/>
<dbReference type="EMBL" id="OX459123">
    <property type="protein sequence ID" value="CAI9109591.1"/>
    <property type="molecule type" value="Genomic_DNA"/>
</dbReference>
<dbReference type="InterPro" id="IPR053327">
    <property type="entry name" value="KIP"/>
</dbReference>
<dbReference type="Gene3D" id="1.10.287.1490">
    <property type="match status" value="1"/>
</dbReference>
<accession>A0AAV1DRD0</accession>
<dbReference type="PANTHER" id="PTHR36001">
    <property type="entry name" value="CTAGE FAMILY PROTEIN-RELATED"/>
    <property type="match status" value="1"/>
</dbReference>